<evidence type="ECO:0000313" key="2">
    <source>
        <dbReference type="Proteomes" id="UP000664277"/>
    </source>
</evidence>
<gene>
    <name evidence="1" type="ORF">J0M35_15590</name>
</gene>
<comment type="caution">
    <text evidence="1">The sequence shown here is derived from an EMBL/GenBank/DDBJ whole genome shotgun (WGS) entry which is preliminary data.</text>
</comment>
<organism evidence="1 2">
    <name type="scientific">Candidatus Obscuribacter phosphatis</name>
    <dbReference type="NCBI Taxonomy" id="1906157"/>
    <lineage>
        <taxon>Bacteria</taxon>
        <taxon>Bacillati</taxon>
        <taxon>Candidatus Melainabacteria</taxon>
        <taxon>Candidatus Obscuribacterales</taxon>
        <taxon>Candidatus Obscuribacteraceae</taxon>
        <taxon>Candidatus Obscuribacter</taxon>
    </lineage>
</organism>
<dbReference type="AlphaFoldDB" id="A0A8J7P964"/>
<name>A0A8J7P964_9BACT</name>
<proteinExistence type="predicted"/>
<sequence length="111" mass="12346">MAEEKLIFVERAECADTSESQSVLDVENFENIENIESRQVGANSLNMSIETGGLNFKMDTRIDNNAELLKLSGQLELALEMLSRSQSRLEAAFVRIGQLEAELAVLRQIGN</sequence>
<protein>
    <submittedName>
        <fullName evidence="1">Uncharacterized protein</fullName>
    </submittedName>
</protein>
<reference evidence="1" key="1">
    <citation type="submission" date="2021-02" db="EMBL/GenBank/DDBJ databases">
        <title>Genome-Resolved Metagenomics of a Microbial Community Performing Photosynthetic Biological Nutrient Removal.</title>
        <authorList>
            <person name="Mcdaniel E.A."/>
        </authorList>
    </citation>
    <scope>NUCLEOTIDE SEQUENCE</scope>
    <source>
        <strain evidence="1">UWPOB_OBS1</strain>
    </source>
</reference>
<dbReference type="EMBL" id="JAFLCK010000025">
    <property type="protein sequence ID" value="MBN8661789.1"/>
    <property type="molecule type" value="Genomic_DNA"/>
</dbReference>
<evidence type="ECO:0000313" key="1">
    <source>
        <dbReference type="EMBL" id="MBN8661789.1"/>
    </source>
</evidence>
<accession>A0A8J7P964</accession>
<dbReference type="Proteomes" id="UP000664277">
    <property type="component" value="Unassembled WGS sequence"/>
</dbReference>